<protein>
    <submittedName>
        <fullName evidence="1">Uncharacterized protein</fullName>
    </submittedName>
</protein>
<evidence type="ECO:0000313" key="2">
    <source>
        <dbReference type="EMBL" id="OCH97705.1"/>
    </source>
</evidence>
<gene>
    <name evidence="2" type="ORF">A8135_02375</name>
    <name evidence="1" type="ORF">Ljam_1720</name>
</gene>
<evidence type="ECO:0000313" key="4">
    <source>
        <dbReference type="Proteomes" id="UP000093336"/>
    </source>
</evidence>
<comment type="caution">
    <text evidence="1">The sequence shown here is derived from an EMBL/GenBank/DDBJ whole genome shotgun (WGS) entry which is preliminary data.</text>
</comment>
<evidence type="ECO:0000313" key="1">
    <source>
        <dbReference type="EMBL" id="KTD07525.1"/>
    </source>
</evidence>
<accession>A0A0W0UI63</accession>
<dbReference type="PATRIC" id="fig|455.5.peg.1813"/>
<sequence length="275" mass="31232">MSAADLEKISNLIGEAQQLLQENQQGIEEILRESQNEDTSFEEISHSLQLVLQYRLNCQDTLVALLNLDHHLLYGLGIQAQHSATSNLERLSYALGSDDLKQILHALSQLVESLLKIARRHQRITEHHPTKLEKQPIKNSSPNKFIKNIKKLLLKQEHFILLINQLDSSIKQLVKFEAIGPVRDHIAALRGPVSQFHQAILHGLAQAKLLYQKIHKTPILDHNLSQLLKKTEQVLDLMPSLYQPSPNYSLGHFAAKSSEDLEQRAAAKRLRPFFG</sequence>
<name>A0A0W0UI63_9GAMM</name>
<reference evidence="2 4" key="2">
    <citation type="submission" date="2016-05" db="EMBL/GenBank/DDBJ databases">
        <authorList>
            <person name="Prochazka B."/>
            <person name="Indra A."/>
            <person name="Hasenberger P."/>
            <person name="Blaschitz M."/>
            <person name="Wagner L."/>
            <person name="Wewalka G."/>
            <person name="Sorschag S."/>
            <person name="Schmid D."/>
            <person name="Ruppitsch W."/>
        </authorList>
    </citation>
    <scope>NUCLEOTIDE SEQUENCE [LARGE SCALE GENOMIC DNA]</scope>
    <source>
        <strain evidence="2 4">974010_12</strain>
    </source>
</reference>
<dbReference type="EMBL" id="LNYG01000013">
    <property type="protein sequence ID" value="KTD07525.1"/>
    <property type="molecule type" value="Genomic_DNA"/>
</dbReference>
<dbReference type="RefSeq" id="WP_058449635.1">
    <property type="nucleotide sequence ID" value="NZ_CAAAJF010000008.1"/>
</dbReference>
<dbReference type="Proteomes" id="UP000054715">
    <property type="component" value="Unassembled WGS sequence"/>
</dbReference>
<evidence type="ECO:0000313" key="3">
    <source>
        <dbReference type="Proteomes" id="UP000054715"/>
    </source>
</evidence>
<dbReference type="EMBL" id="LYOZ01000026">
    <property type="protein sequence ID" value="OCH97705.1"/>
    <property type="molecule type" value="Genomic_DNA"/>
</dbReference>
<proteinExistence type="predicted"/>
<dbReference type="OrthoDB" id="5653857at2"/>
<reference evidence="1 3" key="1">
    <citation type="submission" date="2015-11" db="EMBL/GenBank/DDBJ databases">
        <title>Genomic analysis of 38 Legionella species identifies large and diverse effector repertoires.</title>
        <authorList>
            <person name="Burstein D."/>
            <person name="Amaro F."/>
            <person name="Zusman T."/>
            <person name="Lifshitz Z."/>
            <person name="Cohen O."/>
            <person name="Gilbert J.A."/>
            <person name="Pupko T."/>
            <person name="Shuman H.A."/>
            <person name="Segal G."/>
        </authorList>
    </citation>
    <scope>NUCLEOTIDE SEQUENCE [LARGE SCALE GENOMIC DNA]</scope>
    <source>
        <strain evidence="1 3">JA-26-G1-E2</strain>
    </source>
</reference>
<dbReference type="AlphaFoldDB" id="A0A0W0UI63"/>
<dbReference type="Proteomes" id="UP000093336">
    <property type="component" value="Unassembled WGS sequence"/>
</dbReference>
<keyword evidence="4" id="KW-1185">Reference proteome</keyword>
<organism evidence="1 3">
    <name type="scientific">Legionella jamestowniensis</name>
    <dbReference type="NCBI Taxonomy" id="455"/>
    <lineage>
        <taxon>Bacteria</taxon>
        <taxon>Pseudomonadati</taxon>
        <taxon>Pseudomonadota</taxon>
        <taxon>Gammaproteobacteria</taxon>
        <taxon>Legionellales</taxon>
        <taxon>Legionellaceae</taxon>
        <taxon>Legionella</taxon>
    </lineage>
</organism>